<sequence length="68" mass="7466">MEEAQKAGNARRLFQLIRAIGPRKTTFSSACSDEKRVVLVEKSENLGYQTSSSAAHPATTFLFEFADG</sequence>
<keyword evidence="2" id="KW-1185">Reference proteome</keyword>
<name>A0A074ZDT7_OPIVI</name>
<proteinExistence type="predicted"/>
<dbReference type="AlphaFoldDB" id="A0A074ZDT7"/>
<dbReference type="Proteomes" id="UP000054324">
    <property type="component" value="Unassembled WGS sequence"/>
</dbReference>
<dbReference type="EMBL" id="KL596835">
    <property type="protein sequence ID" value="KER23792.1"/>
    <property type="molecule type" value="Genomic_DNA"/>
</dbReference>
<dbReference type="GeneID" id="20322592"/>
<evidence type="ECO:0000313" key="2">
    <source>
        <dbReference type="Proteomes" id="UP000054324"/>
    </source>
</evidence>
<dbReference type="KEGG" id="ovi:T265_08413"/>
<dbReference type="CTD" id="20322592"/>
<dbReference type="RefSeq" id="XP_009172473.1">
    <property type="nucleotide sequence ID" value="XM_009174209.1"/>
</dbReference>
<organism evidence="1 2">
    <name type="scientific">Opisthorchis viverrini</name>
    <name type="common">Southeast Asian liver fluke</name>
    <dbReference type="NCBI Taxonomy" id="6198"/>
    <lineage>
        <taxon>Eukaryota</taxon>
        <taxon>Metazoa</taxon>
        <taxon>Spiralia</taxon>
        <taxon>Lophotrochozoa</taxon>
        <taxon>Platyhelminthes</taxon>
        <taxon>Trematoda</taxon>
        <taxon>Digenea</taxon>
        <taxon>Opisthorchiida</taxon>
        <taxon>Opisthorchiata</taxon>
        <taxon>Opisthorchiidae</taxon>
        <taxon>Opisthorchis</taxon>
    </lineage>
</organism>
<reference evidence="1 2" key="1">
    <citation type="submission" date="2013-11" db="EMBL/GenBank/DDBJ databases">
        <title>Opisthorchis viverrini - life in the bile duct.</title>
        <authorList>
            <person name="Young N.D."/>
            <person name="Nagarajan N."/>
            <person name="Lin S.J."/>
            <person name="Korhonen P.K."/>
            <person name="Jex A.R."/>
            <person name="Hall R.S."/>
            <person name="Safavi-Hemami H."/>
            <person name="Kaewkong W."/>
            <person name="Bertrand D."/>
            <person name="Gao S."/>
            <person name="Seet Q."/>
            <person name="Wongkham S."/>
            <person name="Teh B.T."/>
            <person name="Wongkham C."/>
            <person name="Intapan P.M."/>
            <person name="Maleewong W."/>
            <person name="Yang X."/>
            <person name="Hu M."/>
            <person name="Wang Z."/>
            <person name="Hofmann A."/>
            <person name="Sternberg P.W."/>
            <person name="Tan P."/>
            <person name="Wang J."/>
            <person name="Gasser R.B."/>
        </authorList>
    </citation>
    <scope>NUCLEOTIDE SEQUENCE [LARGE SCALE GENOMIC DNA]</scope>
</reference>
<gene>
    <name evidence="1" type="ORF">T265_08413</name>
</gene>
<accession>A0A074ZDT7</accession>
<evidence type="ECO:0000313" key="1">
    <source>
        <dbReference type="EMBL" id="KER23792.1"/>
    </source>
</evidence>
<dbReference type="OrthoDB" id="6247999at2759"/>
<protein>
    <submittedName>
        <fullName evidence="1">Uncharacterized protein</fullName>
    </submittedName>
</protein>